<organism evidence="1 2">
    <name type="scientific">Endozoicomonas gorgoniicola</name>
    <dbReference type="NCBI Taxonomy" id="1234144"/>
    <lineage>
        <taxon>Bacteria</taxon>
        <taxon>Pseudomonadati</taxon>
        <taxon>Pseudomonadota</taxon>
        <taxon>Gammaproteobacteria</taxon>
        <taxon>Oceanospirillales</taxon>
        <taxon>Endozoicomonadaceae</taxon>
        <taxon>Endozoicomonas</taxon>
    </lineage>
</organism>
<evidence type="ECO:0000313" key="2">
    <source>
        <dbReference type="Proteomes" id="UP001209854"/>
    </source>
</evidence>
<dbReference type="Proteomes" id="UP001209854">
    <property type="component" value="Unassembled WGS sequence"/>
</dbReference>
<dbReference type="EMBL" id="JAPFCC010000001">
    <property type="protein sequence ID" value="MCW7552578.1"/>
    <property type="molecule type" value="Genomic_DNA"/>
</dbReference>
<sequence length="144" mass="16060">MTKPVDFDHDHIKSLIRAEEYIFRGMTTICVMTLVTGHQLIGQGHCLNPDRYSEQMGEDAARADAVSQLYEKEAYRLQYESAWKQENEKAFEQAKGISSEQLESIKKELLNSADFKAAVIDIAVQAVAAQVATRSGPIGKALKK</sequence>
<dbReference type="RefSeq" id="WP_262567531.1">
    <property type="nucleotide sequence ID" value="NZ_JAPFCC010000001.1"/>
</dbReference>
<proteinExistence type="predicted"/>
<gene>
    <name evidence="1" type="ORF">NX722_07930</name>
</gene>
<keyword evidence="2" id="KW-1185">Reference proteome</keyword>
<reference evidence="1 2" key="1">
    <citation type="submission" date="2022-10" db="EMBL/GenBank/DDBJ databases">
        <title>High-quality genome sequences of two octocoral-associated bacteria, Endozoicomonas euniceicola EF212 and Endozoicomonas gorgoniicola PS125.</title>
        <authorList>
            <person name="Chiou Y.-J."/>
            <person name="Chen Y.-H."/>
        </authorList>
    </citation>
    <scope>NUCLEOTIDE SEQUENCE [LARGE SCALE GENOMIC DNA]</scope>
    <source>
        <strain evidence="1 2">PS125</strain>
    </source>
</reference>
<protein>
    <submittedName>
        <fullName evidence="1">Gp49 family protein</fullName>
    </submittedName>
</protein>
<evidence type="ECO:0000313" key="1">
    <source>
        <dbReference type="EMBL" id="MCW7552578.1"/>
    </source>
</evidence>
<dbReference type="InterPro" id="IPR025915">
    <property type="entry name" value="Phage_gp49_66"/>
</dbReference>
<dbReference type="Pfam" id="PF13876">
    <property type="entry name" value="Phage_gp49_66"/>
    <property type="match status" value="1"/>
</dbReference>
<comment type="caution">
    <text evidence="1">The sequence shown here is derived from an EMBL/GenBank/DDBJ whole genome shotgun (WGS) entry which is preliminary data.</text>
</comment>
<accession>A0ABT3MTA4</accession>
<name>A0ABT3MTA4_9GAMM</name>